<keyword evidence="3" id="KW-0812">Transmembrane</keyword>
<dbReference type="EMBL" id="QXQB01000001">
    <property type="protein sequence ID" value="RJX40623.1"/>
    <property type="molecule type" value="Genomic_DNA"/>
</dbReference>
<dbReference type="InterPro" id="IPR058627">
    <property type="entry name" value="MdtA-like_C"/>
</dbReference>
<dbReference type="GO" id="GO:0015562">
    <property type="term" value="F:efflux transmembrane transporter activity"/>
    <property type="evidence" value="ECO:0007669"/>
    <property type="project" value="TreeGrafter"/>
</dbReference>
<sequence length="361" mass="40295">MKKWITWIAVAVVMLGAGYFIYEKNNTSIEIIESEPEPSITFETTQETLAEKLTVKGKAAYTEETDVFAPLSVNVQSWNVKHGQRVKKGEVLMSLDTKALMKEIKNLEAEIKKSRIEANLQQINLQQSVETEAVGNMTTGEERKKAFIDRESKKLTEKLNEEVLALREEELKDKRAMLATATVYAPTTGVFLFTDTNPKTRALTEGQLFGKIVNTEKLQFVTNVSEQDIFKIKEGMQVQVNMSGQKDKTSTGAITQVSLFPKQASATDGSQASQFEVVIELESSDWLIGGLTLEGQIETQRKENAIVVPTLAVMRDQEQPYVMINDSIGQPKRRIIKTGLEVDDKTEVLMGLRAGETVVLP</sequence>
<gene>
    <name evidence="6" type="ORF">D3P09_00980</name>
</gene>
<keyword evidence="7" id="KW-1185">Reference proteome</keyword>
<evidence type="ECO:0000256" key="2">
    <source>
        <dbReference type="SAM" id="Coils"/>
    </source>
</evidence>
<dbReference type="Pfam" id="PF25990">
    <property type="entry name" value="Beta-barrel_YknX"/>
    <property type="match status" value="1"/>
</dbReference>
<dbReference type="PANTHER" id="PTHR30469">
    <property type="entry name" value="MULTIDRUG RESISTANCE PROTEIN MDTA"/>
    <property type="match status" value="1"/>
</dbReference>
<dbReference type="InterPro" id="IPR058636">
    <property type="entry name" value="Beta-barrel_YknX"/>
</dbReference>
<dbReference type="Gene3D" id="2.40.420.20">
    <property type="match status" value="1"/>
</dbReference>
<keyword evidence="3" id="KW-0472">Membrane</keyword>
<feature type="coiled-coil region" evidence="2">
    <location>
        <begin position="97"/>
        <end position="126"/>
    </location>
</feature>
<dbReference type="InterPro" id="IPR006143">
    <property type="entry name" value="RND_pump_MFP"/>
</dbReference>
<evidence type="ECO:0000313" key="7">
    <source>
        <dbReference type="Proteomes" id="UP000267798"/>
    </source>
</evidence>
<evidence type="ECO:0000259" key="5">
    <source>
        <dbReference type="Pfam" id="PF25990"/>
    </source>
</evidence>
<evidence type="ECO:0000313" key="6">
    <source>
        <dbReference type="EMBL" id="RJX40623.1"/>
    </source>
</evidence>
<feature type="domain" description="Multidrug resistance protein MdtA-like C-terminal permuted SH3" evidence="4">
    <location>
        <begin position="304"/>
        <end position="359"/>
    </location>
</feature>
<accession>A0A3A6PZ84</accession>
<dbReference type="Proteomes" id="UP000267798">
    <property type="component" value="Unassembled WGS sequence"/>
</dbReference>
<evidence type="ECO:0000256" key="1">
    <source>
        <dbReference type="ARBA" id="ARBA00009477"/>
    </source>
</evidence>
<dbReference type="SUPFAM" id="SSF111369">
    <property type="entry name" value="HlyD-like secretion proteins"/>
    <property type="match status" value="1"/>
</dbReference>
<comment type="similarity">
    <text evidence="1">Belongs to the membrane fusion protein (MFP) (TC 8.A.1) family.</text>
</comment>
<dbReference type="GO" id="GO:1990281">
    <property type="term" value="C:efflux pump complex"/>
    <property type="evidence" value="ECO:0007669"/>
    <property type="project" value="TreeGrafter"/>
</dbReference>
<protein>
    <submittedName>
        <fullName evidence="6">Efflux RND transporter periplasmic adaptor subunit</fullName>
    </submittedName>
</protein>
<comment type="caution">
    <text evidence="6">The sequence shown here is derived from an EMBL/GenBank/DDBJ whole genome shotgun (WGS) entry which is preliminary data.</text>
</comment>
<dbReference type="Gene3D" id="2.40.30.170">
    <property type="match status" value="1"/>
</dbReference>
<reference evidence="6 7" key="1">
    <citation type="submission" date="2018-09" db="EMBL/GenBank/DDBJ databases">
        <title>Paenibacillus aracenensis nov. sp. isolated from a cave in southern Spain.</title>
        <authorList>
            <person name="Jurado V."/>
            <person name="Gutierrez-Patricio S."/>
            <person name="Gonzalez-Pimentel J.L."/>
            <person name="Miller A.Z."/>
            <person name="Laiz L."/>
            <person name="Saiz-Jimenez C."/>
        </authorList>
    </citation>
    <scope>NUCLEOTIDE SEQUENCE [LARGE SCALE GENOMIC DNA]</scope>
    <source>
        <strain evidence="6 7">JCM 19203</strain>
    </source>
</reference>
<dbReference type="OrthoDB" id="2541666at2"/>
<name>A0A3A6PZ84_9BACL</name>
<dbReference type="AlphaFoldDB" id="A0A3A6PZ84"/>
<dbReference type="Pfam" id="PF25967">
    <property type="entry name" value="RND-MFP_C"/>
    <property type="match status" value="1"/>
</dbReference>
<dbReference type="Gene3D" id="2.40.50.100">
    <property type="match status" value="1"/>
</dbReference>
<feature type="domain" description="YknX-like beta-barrel" evidence="5">
    <location>
        <begin position="221"/>
        <end position="285"/>
    </location>
</feature>
<keyword evidence="2" id="KW-0175">Coiled coil</keyword>
<feature type="transmembrane region" description="Helical" evidence="3">
    <location>
        <begin position="5"/>
        <end position="22"/>
    </location>
</feature>
<dbReference type="NCBIfam" id="TIGR01730">
    <property type="entry name" value="RND_mfp"/>
    <property type="match status" value="1"/>
</dbReference>
<keyword evidence="3" id="KW-1133">Transmembrane helix</keyword>
<dbReference type="RefSeq" id="WP_120106379.1">
    <property type="nucleotide sequence ID" value="NZ_QXQB01000001.1"/>
</dbReference>
<evidence type="ECO:0000259" key="4">
    <source>
        <dbReference type="Pfam" id="PF25967"/>
    </source>
</evidence>
<proteinExistence type="inferred from homology"/>
<evidence type="ECO:0000256" key="3">
    <source>
        <dbReference type="SAM" id="Phobius"/>
    </source>
</evidence>
<organism evidence="6 7">
    <name type="scientific">Paenibacillus pinisoli</name>
    <dbReference type="NCBI Taxonomy" id="1276110"/>
    <lineage>
        <taxon>Bacteria</taxon>
        <taxon>Bacillati</taxon>
        <taxon>Bacillota</taxon>
        <taxon>Bacilli</taxon>
        <taxon>Bacillales</taxon>
        <taxon>Paenibacillaceae</taxon>
        <taxon>Paenibacillus</taxon>
    </lineage>
</organism>